<evidence type="ECO:0000256" key="1">
    <source>
        <dbReference type="ARBA" id="ARBA00023054"/>
    </source>
</evidence>
<dbReference type="InterPro" id="IPR036116">
    <property type="entry name" value="FN3_sf"/>
</dbReference>
<feature type="region of interest" description="Disordered" evidence="3">
    <location>
        <begin position="520"/>
        <end position="652"/>
    </location>
</feature>
<feature type="compositionally biased region" description="Basic and acidic residues" evidence="3">
    <location>
        <begin position="576"/>
        <end position="590"/>
    </location>
</feature>
<dbReference type="PROSITE" id="PS50188">
    <property type="entry name" value="B302_SPRY"/>
    <property type="match status" value="1"/>
</dbReference>
<feature type="compositionally biased region" description="Basic and acidic residues" evidence="3">
    <location>
        <begin position="773"/>
        <end position="817"/>
    </location>
</feature>
<dbReference type="PRINTS" id="PR01407">
    <property type="entry name" value="BUTYPHLNCDUF"/>
</dbReference>
<feature type="compositionally biased region" description="Polar residues" evidence="3">
    <location>
        <begin position="969"/>
        <end position="982"/>
    </location>
</feature>
<dbReference type="InterPro" id="IPR013320">
    <property type="entry name" value="ConA-like_dom_sf"/>
</dbReference>
<feature type="region of interest" description="Disordered" evidence="3">
    <location>
        <begin position="1009"/>
        <end position="1062"/>
    </location>
</feature>
<evidence type="ECO:0000259" key="4">
    <source>
        <dbReference type="PROSITE" id="PS50188"/>
    </source>
</evidence>
<feature type="region of interest" description="Disordered" evidence="3">
    <location>
        <begin position="84"/>
        <end position="112"/>
    </location>
</feature>
<keyword evidence="1 2" id="KW-0175">Coiled coil</keyword>
<feature type="compositionally biased region" description="Basic and acidic residues" evidence="3">
    <location>
        <begin position="537"/>
        <end position="568"/>
    </location>
</feature>
<dbReference type="InterPro" id="IPR001870">
    <property type="entry name" value="B30.2/SPRY"/>
</dbReference>
<dbReference type="Gene3D" id="3.30.160.60">
    <property type="entry name" value="Classic Zinc Finger"/>
    <property type="match status" value="1"/>
</dbReference>
<evidence type="ECO:0000256" key="2">
    <source>
        <dbReference type="SAM" id="Coils"/>
    </source>
</evidence>
<reference evidence="7" key="1">
    <citation type="submission" date="2025-08" db="UniProtKB">
        <authorList>
            <consortium name="RefSeq"/>
        </authorList>
    </citation>
    <scope>IDENTIFICATION</scope>
    <source>
        <tissue evidence="7">Muscle</tissue>
    </source>
</reference>
<feature type="compositionally biased region" description="Basic and acidic residues" evidence="3">
    <location>
        <begin position="628"/>
        <end position="639"/>
    </location>
</feature>
<feature type="region of interest" description="Disordered" evidence="3">
    <location>
        <begin position="958"/>
        <end position="987"/>
    </location>
</feature>
<gene>
    <name evidence="7" type="primary">cmya5</name>
</gene>
<feature type="non-terminal residue" evidence="7">
    <location>
        <position position="1"/>
    </location>
</feature>
<dbReference type="SUPFAM" id="SSF49265">
    <property type="entry name" value="Fibronectin type III"/>
    <property type="match status" value="1"/>
</dbReference>
<feature type="region of interest" description="Disordered" evidence="3">
    <location>
        <begin position="176"/>
        <end position="200"/>
    </location>
</feature>
<dbReference type="InterPro" id="IPR003961">
    <property type="entry name" value="FN3_dom"/>
</dbReference>
<feature type="compositionally biased region" description="Polar residues" evidence="3">
    <location>
        <begin position="189"/>
        <end position="200"/>
    </location>
</feature>
<feature type="domain" description="B30.2/SPRY" evidence="4">
    <location>
        <begin position="1525"/>
        <end position="1719"/>
    </location>
</feature>
<evidence type="ECO:0000313" key="6">
    <source>
        <dbReference type="Proteomes" id="UP000504611"/>
    </source>
</evidence>
<feature type="region of interest" description="Disordered" evidence="3">
    <location>
        <begin position="731"/>
        <end position="826"/>
    </location>
</feature>
<dbReference type="InterPro" id="IPR050617">
    <property type="entry name" value="E3_ligase_FN3/SPRY"/>
</dbReference>
<feature type="coiled-coil region" evidence="2">
    <location>
        <begin position="1206"/>
        <end position="1291"/>
    </location>
</feature>
<feature type="region of interest" description="Disordered" evidence="3">
    <location>
        <begin position="256"/>
        <end position="290"/>
    </location>
</feature>
<dbReference type="KEGG" id="ncc:104953151"/>
<feature type="region of interest" description="Disordered" evidence="3">
    <location>
        <begin position="394"/>
        <end position="421"/>
    </location>
</feature>
<dbReference type="InterPro" id="IPR013783">
    <property type="entry name" value="Ig-like_fold"/>
</dbReference>
<dbReference type="InterPro" id="IPR003879">
    <property type="entry name" value="Butyrophylin_SPRY"/>
</dbReference>
<evidence type="ECO:0000313" key="7">
    <source>
        <dbReference type="RefSeq" id="XP_010778378.1"/>
    </source>
</evidence>
<feature type="region of interest" description="Disordered" evidence="3">
    <location>
        <begin position="917"/>
        <end position="941"/>
    </location>
</feature>
<dbReference type="PROSITE" id="PS50853">
    <property type="entry name" value="FN3"/>
    <property type="match status" value="2"/>
</dbReference>
<feature type="region of interest" description="Disordered" evidence="3">
    <location>
        <begin position="1342"/>
        <end position="1367"/>
    </location>
</feature>
<name>A0A6I9NU26_9TELE</name>
<organism evidence="6 7">
    <name type="scientific">Notothenia coriiceps</name>
    <name type="common">black rockcod</name>
    <dbReference type="NCBI Taxonomy" id="8208"/>
    <lineage>
        <taxon>Eukaryota</taxon>
        <taxon>Metazoa</taxon>
        <taxon>Chordata</taxon>
        <taxon>Craniata</taxon>
        <taxon>Vertebrata</taxon>
        <taxon>Euteleostomi</taxon>
        <taxon>Actinopterygii</taxon>
        <taxon>Neopterygii</taxon>
        <taxon>Teleostei</taxon>
        <taxon>Neoteleostei</taxon>
        <taxon>Acanthomorphata</taxon>
        <taxon>Eupercaria</taxon>
        <taxon>Perciformes</taxon>
        <taxon>Notothenioidei</taxon>
        <taxon>Nototheniidae</taxon>
        <taxon>Notothenia</taxon>
    </lineage>
</organism>
<feature type="region of interest" description="Disordered" evidence="3">
    <location>
        <begin position="434"/>
        <end position="456"/>
    </location>
</feature>
<dbReference type="InterPro" id="IPR043136">
    <property type="entry name" value="B30.2/SPRY_sf"/>
</dbReference>
<evidence type="ECO:0000256" key="3">
    <source>
        <dbReference type="SAM" id="MobiDB-lite"/>
    </source>
</evidence>
<dbReference type="CDD" id="cd00063">
    <property type="entry name" value="FN3"/>
    <property type="match status" value="2"/>
</dbReference>
<feature type="compositionally biased region" description="Acidic residues" evidence="3">
    <location>
        <begin position="1012"/>
        <end position="1022"/>
    </location>
</feature>
<feature type="region of interest" description="Disordered" evidence="3">
    <location>
        <begin position="212"/>
        <end position="234"/>
    </location>
</feature>
<proteinExistence type="predicted"/>
<dbReference type="Pfam" id="PF00041">
    <property type="entry name" value="fn3"/>
    <property type="match status" value="1"/>
</dbReference>
<dbReference type="Gene3D" id="2.60.40.10">
    <property type="entry name" value="Immunoglobulins"/>
    <property type="match status" value="2"/>
</dbReference>
<dbReference type="GO" id="GO:0005737">
    <property type="term" value="C:cytoplasm"/>
    <property type="evidence" value="ECO:0007669"/>
    <property type="project" value="TreeGrafter"/>
</dbReference>
<dbReference type="PANTHER" id="PTHR24099">
    <property type="entry name" value="E3 UBIQUITIN-PROTEIN LIGASE TRIM36-RELATED"/>
    <property type="match status" value="1"/>
</dbReference>
<dbReference type="PANTHER" id="PTHR24099:SF7">
    <property type="entry name" value="CARDIOMYOPATHY-ASSOCIATED PROTEIN 5"/>
    <property type="match status" value="1"/>
</dbReference>
<keyword evidence="6" id="KW-1185">Reference proteome</keyword>
<dbReference type="SMART" id="SM00060">
    <property type="entry name" value="FN3"/>
    <property type="match status" value="2"/>
</dbReference>
<feature type="region of interest" description="Disordered" evidence="3">
    <location>
        <begin position="1096"/>
        <end position="1115"/>
    </location>
</feature>
<dbReference type="CTD" id="202333"/>
<feature type="compositionally biased region" description="Basic and acidic residues" evidence="3">
    <location>
        <begin position="602"/>
        <end position="612"/>
    </location>
</feature>
<protein>
    <submittedName>
        <fullName evidence="7">Cardiomyopathy-associated protein 5</fullName>
    </submittedName>
</protein>
<feature type="compositionally biased region" description="Acidic residues" evidence="3">
    <location>
        <begin position="256"/>
        <end position="268"/>
    </location>
</feature>
<dbReference type="Proteomes" id="UP000504611">
    <property type="component" value="Unplaced"/>
</dbReference>
<feature type="compositionally biased region" description="Polar residues" evidence="3">
    <location>
        <begin position="1358"/>
        <end position="1367"/>
    </location>
</feature>
<feature type="compositionally biased region" description="Basic and acidic residues" evidence="3">
    <location>
        <begin position="1045"/>
        <end position="1062"/>
    </location>
</feature>
<feature type="domain" description="Fibronectin type-III" evidence="5">
    <location>
        <begin position="1354"/>
        <end position="1450"/>
    </location>
</feature>
<dbReference type="InterPro" id="IPR003877">
    <property type="entry name" value="SPRY_dom"/>
</dbReference>
<dbReference type="SUPFAM" id="SSF49899">
    <property type="entry name" value="Concanavalin A-like lectins/glucanases"/>
    <property type="match status" value="1"/>
</dbReference>
<accession>A0A6I9NU26</accession>
<evidence type="ECO:0000259" key="5">
    <source>
        <dbReference type="PROSITE" id="PS50853"/>
    </source>
</evidence>
<dbReference type="Gene3D" id="2.60.120.920">
    <property type="match status" value="1"/>
</dbReference>
<sequence length="1723" mass="191614">LREAVQDQSVKPQLQCLMVDQSFSMVTVQSEDSGIVWETASSRCSTPWASETSSTSEAYSMEGPGAAGKITIVFDEEKVIRRRTRSGGRSRLGDRLSRPGSSRSASVLGVERPEMAGVSLPNIKKEKSETEPDLEEIKNKDQQLFSLISEGYEILNIRVPSKLPTVDEEESTELKDNLSYLDQTPMIRSRNNPDWTQNPALQEEGGEVLDPHELSKQDSSQLSEDTAHRHALTQKESTVDIDYFEPFTMVDVAVPEEDEPEQQEEEEQPAAKPNVEEQKETATDSLSASEDSFDFVTDVDIVGEHLDEVFYGEGAPADALQRSNEDEAEGRMGMRLESQRSVKEKGSVLFGGEDTILTPIFISSGPPKIIDQILLDEPTAMSFMYSDLYEDAVGERTRSDEEHSEAESVSSEKTYRRRFSDSEEDGYLEKFTLKDDIPSVEVQPESEEGQKEGQKEGRVIWSQSRFDMTGCLTRVDKEEEKDKTVVEDKSEDLQSATFEEKGEIVAVAGKEQEIQLSAVTEEQAVRGASEEVIQDIKPGDDQREDQEVKHEVKEDQIQPTESHTEKPLPETQQVDSKVEKAKGSEEHETDLPSETTSIVEAEQPRQTRKGVEETAQVEVSATAPGDSEEPHIIPEKSLSEESIDTKMAAASGNVEAEAITERQEMHTSTEIETSICGKQEAAEGVPEDVAPVEVLADCDAAVHALVEVTEKTVDEKEIQTQVQIDLQELTSTETKDIQTAAPEGEDSALTDETAVESQSPELIIDIAEADQEPEVKAEISSEVVEPERPEEVKIDSQETQHESRPDSELTPEAKDETSAEVTGSVAQEKVNVDDEFILLVPKGQAVEVDIEFSQTSEKSTSDTVALSEPDSTCEAIIAPEPTAVCRETLQAPNEETTAETHLEVKQEVAEIETLRRNELDAKYSPPAPAEEHPIESEPTTTCPETLHEETMTELETNVAQQEDVLPRNQLDTTYSPPATTEEGNAEEQKMELDFIEDEGVVSTLRSFTPQEDLSELQPEEIQTEAADVEQKVEMPTVEEAPETSPVKEDFIPETDLHKEDGDQKIEQDVEVAEAQEDIVEELGYEIISKQDVKKMPEPEIHRDAEEPKLESGQEKEQRMEMEEAEEKVLDVSPEEEVIEADYDIIDAEEQSQAQLAAELQGMDWFCLTCGGLLAEDDCSSEEHHDHEVSAVDQAYEEIKEKLSDWISELQGRSENIEDLVSELELAYNSVEDQFVESEAAMQAQNEGMMVLVMEQYNNMSVSMEEEKKAKLEQLYDQIVSFQESIDSAKATLETTAREAETDARSPDEIHASLKAALDSAMSLELGPKGLLVFEDYAKGNTSSSNLAQRKGIPVPQRPTLQAQEPGSASSTSVTVYWKVNPGDIIDCFQVYCMEDPQGAVSEEYRVTVKESYCVLEELEPDKTYKVWVMAVNYTGCSLPSERLTFRTAPSVPVIDTERCTVMWDSATLRWSSTNLTPEQSYTLEYCRQYELEGEGLRSISAIRSCEQKVLLQPNENYLFYIKAVNESGASEQSEAALISSKGTRFHLLKASAHPALELSVDQTTVHYSQDAHENTQSTDTQCPSILGELLPAHGHYYWETVVSRSTAYRIGVADSTANRNSPLGENSLSWCLQCISTPSGCSYQLLHNDVQSSVFVMEMPERVGTLLDYKLGRLSFYNAQSGQLLGSFCQRFPQPCHPALGLEVPGSLEVSMVQEVPEFTKDS</sequence>
<feature type="domain" description="Fibronectin type-III" evidence="5">
    <location>
        <begin position="1452"/>
        <end position="1543"/>
    </location>
</feature>
<dbReference type="SUPFAM" id="SSF57845">
    <property type="entry name" value="B-box zinc-binding domain"/>
    <property type="match status" value="1"/>
</dbReference>
<dbReference type="Pfam" id="PF00622">
    <property type="entry name" value="SPRY"/>
    <property type="match status" value="1"/>
</dbReference>
<dbReference type="RefSeq" id="XP_010778378.1">
    <property type="nucleotide sequence ID" value="XM_010780076.1"/>
</dbReference>
<dbReference type="OrthoDB" id="9949315at2759"/>